<dbReference type="PANTHER" id="PTHR43788">
    <property type="entry name" value="DNA2/NAM7 HELICASE FAMILY MEMBER"/>
    <property type="match status" value="1"/>
</dbReference>
<dbReference type="GO" id="GO:0003678">
    <property type="term" value="F:DNA helicase activity"/>
    <property type="evidence" value="ECO:0007669"/>
    <property type="project" value="UniProtKB-ARBA"/>
</dbReference>
<feature type="domain" description="UvrD-like helicase C-terminal" evidence="3">
    <location>
        <begin position="415"/>
        <end position="464"/>
    </location>
</feature>
<dbReference type="InterPro" id="IPR027785">
    <property type="entry name" value="UvrD-like_helicase_C"/>
</dbReference>
<evidence type="ECO:0000256" key="2">
    <source>
        <dbReference type="ARBA" id="ARBA00022840"/>
    </source>
</evidence>
<gene>
    <name evidence="4" type="ORF">ERJ67_10800</name>
</gene>
<organism evidence="4 5">
    <name type="scientific">Aphanocapsa feldmannii 277cV</name>
    <dbReference type="NCBI Taxonomy" id="2507553"/>
    <lineage>
        <taxon>Bacteria</taxon>
        <taxon>Bacillati</taxon>
        <taxon>Cyanobacteriota</taxon>
        <taxon>Cyanophyceae</taxon>
        <taxon>Oscillatoriophycideae</taxon>
        <taxon>Chroococcales</taxon>
        <taxon>Microcystaceae</taxon>
        <taxon>Aphanocapsa</taxon>
    </lineage>
</organism>
<dbReference type="Gene3D" id="2.30.30.780">
    <property type="match status" value="1"/>
</dbReference>
<keyword evidence="1" id="KW-0547">Nucleotide-binding</keyword>
<dbReference type="CDD" id="cd18809">
    <property type="entry name" value="SF1_C_RecD"/>
    <property type="match status" value="1"/>
</dbReference>
<evidence type="ECO:0000313" key="5">
    <source>
        <dbReference type="Proteomes" id="UP000317990"/>
    </source>
</evidence>
<comment type="caution">
    <text evidence="4">The sequence shown here is derived from an EMBL/GenBank/DDBJ whole genome shotgun (WGS) entry which is preliminary data.</text>
</comment>
<sequence>MPFFPGQQGAPTGLTDAQLVACDAFLTWLGSRQDGLPFVLRGYAGTGKTFLSMRLLGMVEERGLCWTTCAPTHKAVEVLRDYLRREGLRASWYPATIHRLLRLKLRRIDGVEVCEETDQTAMALQNLDLVLVDEASMVDSKLLQVALQCAHPFGTRLVFVGDPAQLSPVGEASSPVFSLGRAVGASLTQVVRHGGPVLRLATGLRQKTLPSSQPPQLDAIRQAEGSVAALDRTAWLAQAQQALRRAVELDHPDHARILCYTNRALDRLVPFARRAIHGELADQLPVLPGEVLITRSGVMAAACSEGALKGENPDLVMGSNRELVVRDVAVEHCDLADVGLPDAPLIETYTVEVEADELQLKLRLLPPPGSAPRHQLNEVLQQLKLQARKAGGASQKALWRRFYQVRDAFASVGPAAVLTVHRSQGSTFGQVFIEQDVFWPEDEAVRRQLLYVAVSRASEAVVLVGARATDRSHRDALASALRCPVS</sequence>
<dbReference type="InterPro" id="IPR027417">
    <property type="entry name" value="P-loop_NTPase"/>
</dbReference>
<dbReference type="SUPFAM" id="SSF52540">
    <property type="entry name" value="P-loop containing nucleoside triphosphate hydrolases"/>
    <property type="match status" value="1"/>
</dbReference>
<dbReference type="Proteomes" id="UP000317990">
    <property type="component" value="Unassembled WGS sequence"/>
</dbReference>
<dbReference type="Pfam" id="PF13538">
    <property type="entry name" value="UvrD_C_2"/>
    <property type="match status" value="1"/>
</dbReference>
<dbReference type="EMBL" id="SRMO01000087">
    <property type="protein sequence ID" value="TGG90526.1"/>
    <property type="molecule type" value="Genomic_DNA"/>
</dbReference>
<proteinExistence type="predicted"/>
<reference evidence="4 5" key="1">
    <citation type="journal article" date="2019" name="mSystems">
        <title>Life at home and on the roam: Genomic adaptions reflect the dual lifestyle of an intracellular, facultative symbiont.</title>
        <authorList>
            <person name="Burgsdorf I."/>
        </authorList>
    </citation>
    <scope>NUCLEOTIDE SEQUENCE [LARGE SCALE GENOMIC DNA]</scope>
    <source>
        <strain evidence="4">277cV</strain>
    </source>
</reference>
<dbReference type="AlphaFoldDB" id="A0A524RKZ4"/>
<name>A0A524RKZ4_9CHRO</name>
<evidence type="ECO:0000259" key="3">
    <source>
        <dbReference type="Pfam" id="PF13538"/>
    </source>
</evidence>
<dbReference type="Pfam" id="PF13604">
    <property type="entry name" value="AAA_30"/>
    <property type="match status" value="1"/>
</dbReference>
<dbReference type="Gene3D" id="3.40.50.300">
    <property type="entry name" value="P-loop containing nucleotide triphosphate hydrolases"/>
    <property type="match status" value="2"/>
</dbReference>
<protein>
    <submittedName>
        <fullName evidence="4">Damage-inducible protein</fullName>
    </submittedName>
</protein>
<evidence type="ECO:0000313" key="4">
    <source>
        <dbReference type="EMBL" id="TGG90526.1"/>
    </source>
</evidence>
<evidence type="ECO:0000256" key="1">
    <source>
        <dbReference type="ARBA" id="ARBA00022741"/>
    </source>
</evidence>
<keyword evidence="2" id="KW-0067">ATP-binding</keyword>
<dbReference type="GO" id="GO:0005524">
    <property type="term" value="F:ATP binding"/>
    <property type="evidence" value="ECO:0007669"/>
    <property type="project" value="UniProtKB-KW"/>
</dbReference>
<dbReference type="PANTHER" id="PTHR43788:SF6">
    <property type="entry name" value="DNA HELICASE B"/>
    <property type="match status" value="1"/>
</dbReference>
<dbReference type="InterPro" id="IPR050534">
    <property type="entry name" value="Coronavir_polyprotein_1ab"/>
</dbReference>
<accession>A0A524RKZ4</accession>